<feature type="transmembrane region" description="Helical" evidence="5">
    <location>
        <begin position="76"/>
        <end position="93"/>
    </location>
</feature>
<dbReference type="HAMAP" id="MF_01874">
    <property type="entry name" value="UPF0756"/>
    <property type="match status" value="1"/>
</dbReference>
<name>A0ABW4CAH8_9BACL</name>
<proteinExistence type="inferred from homology"/>
<keyword evidence="3 5" id="KW-1133">Transmembrane helix</keyword>
<comment type="caution">
    <text evidence="6">The sequence shown here is derived from an EMBL/GenBank/DDBJ whole genome shotgun (WGS) entry which is preliminary data.</text>
</comment>
<evidence type="ECO:0000256" key="2">
    <source>
        <dbReference type="ARBA" id="ARBA00022692"/>
    </source>
</evidence>
<dbReference type="Pfam" id="PF04284">
    <property type="entry name" value="DUF441"/>
    <property type="match status" value="1"/>
</dbReference>
<evidence type="ECO:0000313" key="6">
    <source>
        <dbReference type="EMBL" id="MFD1427543.1"/>
    </source>
</evidence>
<keyword evidence="4 5" id="KW-0472">Membrane</keyword>
<comment type="subcellular location">
    <subcellularLocation>
        <location evidence="5">Cell membrane</location>
        <topology evidence="5">Multi-pass membrane protein</topology>
    </subcellularLocation>
</comment>
<comment type="caution">
    <text evidence="5">Lacks conserved residue(s) required for the propagation of feature annotation.</text>
</comment>
<dbReference type="PANTHER" id="PTHR38452">
    <property type="entry name" value="UPF0756 MEMBRANE PROTEIN YEAL"/>
    <property type="match status" value="1"/>
</dbReference>
<keyword evidence="7" id="KW-1185">Reference proteome</keyword>
<accession>A0ABW4CAH8</accession>
<evidence type="ECO:0000256" key="4">
    <source>
        <dbReference type="ARBA" id="ARBA00023136"/>
    </source>
</evidence>
<evidence type="ECO:0000256" key="3">
    <source>
        <dbReference type="ARBA" id="ARBA00022989"/>
    </source>
</evidence>
<protein>
    <recommendedName>
        <fullName evidence="5">UPF0756 membrane protein ACFQ4Y_11565</fullName>
    </recommendedName>
</protein>
<evidence type="ECO:0000256" key="5">
    <source>
        <dbReference type="HAMAP-Rule" id="MF_01874"/>
    </source>
</evidence>
<feature type="transmembrane region" description="Helical" evidence="5">
    <location>
        <begin position="105"/>
        <end position="137"/>
    </location>
</feature>
<reference evidence="7" key="1">
    <citation type="journal article" date="2019" name="Int. J. Syst. Evol. Microbiol.">
        <title>The Global Catalogue of Microorganisms (GCM) 10K type strain sequencing project: providing services to taxonomists for standard genome sequencing and annotation.</title>
        <authorList>
            <consortium name="The Broad Institute Genomics Platform"/>
            <consortium name="The Broad Institute Genome Sequencing Center for Infectious Disease"/>
            <person name="Wu L."/>
            <person name="Ma J."/>
        </authorList>
    </citation>
    <scope>NUCLEOTIDE SEQUENCE [LARGE SCALE GENOMIC DNA]</scope>
    <source>
        <strain evidence="7">S1</strain>
    </source>
</reference>
<sequence>MLLVITLLGIVSKNATVWIAGAGLLALRLWPGNQLLTWTEQYGLKIGVIILTMGVLAPVALGKIPWSQLVATLKSFSGWAAVVVGILVAYLGGRGAHMLTNQPTIVTGLMIGTIIGVAFFRGVPVGPLIAAGILSLFSQFLRG</sequence>
<dbReference type="Proteomes" id="UP001597282">
    <property type="component" value="Unassembled WGS sequence"/>
</dbReference>
<dbReference type="InterPro" id="IPR007382">
    <property type="entry name" value="UPF0756_TM"/>
</dbReference>
<organism evidence="6 7">
    <name type="scientific">Kroppenstedtia sanguinis</name>
    <dbReference type="NCBI Taxonomy" id="1380684"/>
    <lineage>
        <taxon>Bacteria</taxon>
        <taxon>Bacillati</taxon>
        <taxon>Bacillota</taxon>
        <taxon>Bacilli</taxon>
        <taxon>Bacillales</taxon>
        <taxon>Thermoactinomycetaceae</taxon>
        <taxon>Kroppenstedtia</taxon>
    </lineage>
</organism>
<evidence type="ECO:0000313" key="7">
    <source>
        <dbReference type="Proteomes" id="UP001597282"/>
    </source>
</evidence>
<gene>
    <name evidence="6" type="ORF">ACFQ4Y_11565</name>
</gene>
<evidence type="ECO:0000256" key="1">
    <source>
        <dbReference type="ARBA" id="ARBA00022475"/>
    </source>
</evidence>
<keyword evidence="1 5" id="KW-1003">Cell membrane</keyword>
<keyword evidence="2 5" id="KW-0812">Transmembrane</keyword>
<comment type="similarity">
    <text evidence="5">Belongs to the UPF0756 family.</text>
</comment>
<dbReference type="EMBL" id="JBHTNU010000010">
    <property type="protein sequence ID" value="MFD1427543.1"/>
    <property type="molecule type" value="Genomic_DNA"/>
</dbReference>
<dbReference type="PANTHER" id="PTHR38452:SF1">
    <property type="entry name" value="UPF0756 MEMBRANE PROTEIN YEAL"/>
    <property type="match status" value="1"/>
</dbReference>
<dbReference type="RefSeq" id="WP_380165697.1">
    <property type="nucleotide sequence ID" value="NZ_JBHTNU010000010.1"/>
</dbReference>
<feature type="transmembrane region" description="Helical" evidence="5">
    <location>
        <begin position="46"/>
        <end position="64"/>
    </location>
</feature>